<gene>
    <name evidence="2" type="ORF">ZHAS_00012638</name>
</gene>
<dbReference type="VEuPathDB" id="VectorBase:ASIC012638"/>
<dbReference type="AlphaFoldDB" id="A0A084W3E6"/>
<evidence type="ECO:0000313" key="4">
    <source>
        <dbReference type="Proteomes" id="UP000030765"/>
    </source>
</evidence>
<protein>
    <submittedName>
        <fullName evidence="2 3">Uncharacterized protein</fullName>
    </submittedName>
</protein>
<feature type="region of interest" description="Disordered" evidence="1">
    <location>
        <begin position="40"/>
        <end position="75"/>
    </location>
</feature>
<keyword evidence="4" id="KW-1185">Reference proteome</keyword>
<organism evidence="2">
    <name type="scientific">Anopheles sinensis</name>
    <name type="common">Mosquito</name>
    <dbReference type="NCBI Taxonomy" id="74873"/>
    <lineage>
        <taxon>Eukaryota</taxon>
        <taxon>Metazoa</taxon>
        <taxon>Ecdysozoa</taxon>
        <taxon>Arthropoda</taxon>
        <taxon>Hexapoda</taxon>
        <taxon>Insecta</taxon>
        <taxon>Pterygota</taxon>
        <taxon>Neoptera</taxon>
        <taxon>Endopterygota</taxon>
        <taxon>Diptera</taxon>
        <taxon>Nematocera</taxon>
        <taxon>Culicoidea</taxon>
        <taxon>Culicidae</taxon>
        <taxon>Anophelinae</taxon>
        <taxon>Anopheles</taxon>
    </lineage>
</organism>
<evidence type="ECO:0000256" key="1">
    <source>
        <dbReference type="SAM" id="MobiDB-lite"/>
    </source>
</evidence>
<dbReference type="Proteomes" id="UP000030765">
    <property type="component" value="Unassembled WGS sequence"/>
</dbReference>
<name>A0A084W3E6_ANOSI</name>
<evidence type="ECO:0000313" key="2">
    <source>
        <dbReference type="EMBL" id="KFB44740.1"/>
    </source>
</evidence>
<dbReference type="EMBL" id="ATLV01019953">
    <property type="status" value="NOT_ANNOTATED_CDS"/>
    <property type="molecule type" value="Genomic_DNA"/>
</dbReference>
<reference evidence="3" key="2">
    <citation type="submission" date="2020-05" db="UniProtKB">
        <authorList>
            <consortium name="EnsemblMetazoa"/>
        </authorList>
    </citation>
    <scope>IDENTIFICATION</scope>
</reference>
<sequence>MAAILMPRRQMLWDLRRKVDLSLLSLPSMLPGAAKHKTETYSLEAGPRNLESTRLTQPSVPARNDKLALAGHLAA</sequence>
<evidence type="ECO:0000313" key="3">
    <source>
        <dbReference type="EnsemblMetazoa" id="ASIC012638-PA"/>
    </source>
</evidence>
<reference evidence="2 4" key="1">
    <citation type="journal article" date="2014" name="BMC Genomics">
        <title>Genome sequence of Anopheles sinensis provides insight into genetics basis of mosquito competence for malaria parasites.</title>
        <authorList>
            <person name="Zhou D."/>
            <person name="Zhang D."/>
            <person name="Ding G."/>
            <person name="Shi L."/>
            <person name="Hou Q."/>
            <person name="Ye Y."/>
            <person name="Xu Y."/>
            <person name="Zhou H."/>
            <person name="Xiong C."/>
            <person name="Li S."/>
            <person name="Yu J."/>
            <person name="Hong S."/>
            <person name="Yu X."/>
            <person name="Zou P."/>
            <person name="Chen C."/>
            <person name="Chang X."/>
            <person name="Wang W."/>
            <person name="Lv Y."/>
            <person name="Sun Y."/>
            <person name="Ma L."/>
            <person name="Shen B."/>
            <person name="Zhu C."/>
        </authorList>
    </citation>
    <scope>NUCLEOTIDE SEQUENCE [LARGE SCALE GENOMIC DNA]</scope>
</reference>
<proteinExistence type="predicted"/>
<feature type="compositionally biased region" description="Polar residues" evidence="1">
    <location>
        <begin position="50"/>
        <end position="59"/>
    </location>
</feature>
<dbReference type="EnsemblMetazoa" id="ASIC012638-RA">
    <property type="protein sequence ID" value="ASIC012638-PA"/>
    <property type="gene ID" value="ASIC012638"/>
</dbReference>
<accession>A0A084W3E6</accession>
<dbReference type="EMBL" id="KE525286">
    <property type="protein sequence ID" value="KFB44740.1"/>
    <property type="molecule type" value="Genomic_DNA"/>
</dbReference>